<dbReference type="InterPro" id="IPR023346">
    <property type="entry name" value="Lysozyme-like_dom_sf"/>
</dbReference>
<name>A0A066RGZ6_9GAMM</name>
<dbReference type="InterPro" id="IPR018537">
    <property type="entry name" value="Peptidoglycan-bd_3"/>
</dbReference>
<organism evidence="3 4">
    <name type="scientific">Photobacterium galatheae</name>
    <dbReference type="NCBI Taxonomy" id="1654360"/>
    <lineage>
        <taxon>Bacteria</taxon>
        <taxon>Pseudomonadati</taxon>
        <taxon>Pseudomonadota</taxon>
        <taxon>Gammaproteobacteria</taxon>
        <taxon>Vibrionales</taxon>
        <taxon>Vibrionaceae</taxon>
        <taxon>Photobacterium</taxon>
    </lineage>
</organism>
<keyword evidence="4" id="KW-1185">Reference proteome</keyword>
<evidence type="ECO:0000313" key="4">
    <source>
        <dbReference type="Proteomes" id="UP000027192"/>
    </source>
</evidence>
<evidence type="ECO:0000313" key="3">
    <source>
        <dbReference type="EMBL" id="KDM89670.1"/>
    </source>
</evidence>
<sequence>MRNQPATRSLEQIINEVLIKEGHHSNDADDLGGSTTWGITEAVARKNGYTGPMSDMTQAIACDIYFNSYIKAPRFSDIHAISAFIGEEVIDTGINMGTSIAAKFLQRWLNAYNNSQAYYKDLIVDGHIGPATLSALEAYLLRRGTEGEQILWRSLNCSQGARYLDISEAREKNEKFIYGWMKNRIS</sequence>
<dbReference type="AlphaFoldDB" id="A0A066RGZ6"/>
<reference evidence="3 4" key="1">
    <citation type="submission" date="2014-04" db="EMBL/GenBank/DDBJ databases">
        <title>Draft genome sequence of Photobacterium halotolerans S2753: a solonamide, ngercheumicin and holomycin producer.</title>
        <authorList>
            <person name="Machado H.R."/>
            <person name="Gram L."/>
        </authorList>
    </citation>
    <scope>NUCLEOTIDE SEQUENCE [LARGE SCALE GENOMIC DNA]</scope>
    <source>
        <strain evidence="3 4">S2753</strain>
    </source>
</reference>
<evidence type="ECO:0000259" key="1">
    <source>
        <dbReference type="Pfam" id="PF05838"/>
    </source>
</evidence>
<evidence type="ECO:0000259" key="2">
    <source>
        <dbReference type="Pfam" id="PF09374"/>
    </source>
</evidence>
<dbReference type="OrthoDB" id="9815229at2"/>
<dbReference type="RefSeq" id="WP_036757375.1">
    <property type="nucleotide sequence ID" value="NZ_JAGSGC010000029.1"/>
</dbReference>
<protein>
    <submittedName>
        <fullName evidence="3">Uncharacterized protein</fullName>
    </submittedName>
</protein>
<gene>
    <name evidence="3" type="ORF">EA58_21335</name>
</gene>
<proteinExistence type="predicted"/>
<comment type="caution">
    <text evidence="3">The sequence shown here is derived from an EMBL/GenBank/DDBJ whole genome shotgun (WGS) entry which is preliminary data.</text>
</comment>
<accession>A0A066RGZ6</accession>
<dbReference type="SUPFAM" id="SSF53955">
    <property type="entry name" value="Lysozyme-like"/>
    <property type="match status" value="1"/>
</dbReference>
<dbReference type="Gene3D" id="1.20.141.10">
    <property type="entry name" value="Chitosanase, subunit A, domain 1"/>
    <property type="match status" value="1"/>
</dbReference>
<dbReference type="Proteomes" id="UP000027192">
    <property type="component" value="Unassembled WGS sequence"/>
</dbReference>
<dbReference type="STRING" id="1654360.EA58_21335"/>
<dbReference type="CDD" id="cd13926">
    <property type="entry name" value="N-acetylmuramidase_GH108"/>
    <property type="match status" value="1"/>
</dbReference>
<feature type="domain" description="TtsA-like Glycoside hydrolase family 108" evidence="1">
    <location>
        <begin position="15"/>
        <end position="97"/>
    </location>
</feature>
<dbReference type="Pfam" id="PF09374">
    <property type="entry name" value="PG_binding_3"/>
    <property type="match status" value="1"/>
</dbReference>
<dbReference type="EMBL" id="JMIB01000049">
    <property type="protein sequence ID" value="KDM89670.1"/>
    <property type="molecule type" value="Genomic_DNA"/>
</dbReference>
<feature type="domain" description="Peptidoglycan binding" evidence="2">
    <location>
        <begin position="101"/>
        <end position="184"/>
    </location>
</feature>
<dbReference type="InterPro" id="IPR008565">
    <property type="entry name" value="TtsA-like_GH18_dom"/>
</dbReference>
<dbReference type="Pfam" id="PF05838">
    <property type="entry name" value="Glyco_hydro_108"/>
    <property type="match status" value="1"/>
</dbReference>